<feature type="compositionally biased region" description="Basic residues" evidence="1">
    <location>
        <begin position="770"/>
        <end position="781"/>
    </location>
</feature>
<dbReference type="Pfam" id="PF15963">
    <property type="entry name" value="Myb_DNA-bind_7"/>
    <property type="match status" value="1"/>
</dbReference>
<reference evidence="3" key="1">
    <citation type="submission" date="2023-09" db="UniProtKB">
        <authorList>
            <consortium name="Ensembl"/>
        </authorList>
    </citation>
    <scope>IDENTIFICATION</scope>
</reference>
<feature type="compositionally biased region" description="Basic and acidic residues" evidence="1">
    <location>
        <begin position="1160"/>
        <end position="1181"/>
    </location>
</feature>
<accession>A0A3B5B9Y7</accession>
<feature type="compositionally biased region" description="Low complexity" evidence="1">
    <location>
        <begin position="750"/>
        <end position="769"/>
    </location>
</feature>
<evidence type="ECO:0000313" key="4">
    <source>
        <dbReference type="Proteomes" id="UP000694891"/>
    </source>
</evidence>
<feature type="compositionally biased region" description="Basic residues" evidence="1">
    <location>
        <begin position="1810"/>
        <end position="1822"/>
    </location>
</feature>
<dbReference type="SUPFAM" id="SSF46689">
    <property type="entry name" value="Homeodomain-like"/>
    <property type="match status" value="1"/>
</dbReference>
<feature type="compositionally biased region" description="Basic and acidic residues" evidence="1">
    <location>
        <begin position="618"/>
        <end position="628"/>
    </location>
</feature>
<feature type="compositionally biased region" description="Basic and acidic residues" evidence="1">
    <location>
        <begin position="591"/>
        <end position="604"/>
    </location>
</feature>
<feature type="compositionally biased region" description="Polar residues" evidence="1">
    <location>
        <begin position="1744"/>
        <end position="1776"/>
    </location>
</feature>
<evidence type="ECO:0000259" key="2">
    <source>
        <dbReference type="SMART" id="SM00717"/>
    </source>
</evidence>
<feature type="compositionally biased region" description="Polar residues" evidence="1">
    <location>
        <begin position="1261"/>
        <end position="1276"/>
    </location>
</feature>
<feature type="compositionally biased region" description="Polar residues" evidence="1">
    <location>
        <begin position="158"/>
        <end position="169"/>
    </location>
</feature>
<dbReference type="CDD" id="cd00167">
    <property type="entry name" value="SANT"/>
    <property type="match status" value="1"/>
</dbReference>
<feature type="region of interest" description="Disordered" evidence="1">
    <location>
        <begin position="1139"/>
        <end position="1340"/>
    </location>
</feature>
<feature type="compositionally biased region" description="Basic residues" evidence="1">
    <location>
        <begin position="524"/>
        <end position="538"/>
    </location>
</feature>
<dbReference type="GO" id="GO:0070898">
    <property type="term" value="P:RNA polymerase III preinitiation complex assembly"/>
    <property type="evidence" value="ECO:0007669"/>
    <property type="project" value="TreeGrafter"/>
</dbReference>
<gene>
    <name evidence="5 6" type="primary">bdp1</name>
</gene>
<feature type="compositionally biased region" description="Polar residues" evidence="1">
    <location>
        <begin position="2158"/>
        <end position="2174"/>
    </location>
</feature>
<evidence type="ECO:0000256" key="1">
    <source>
        <dbReference type="SAM" id="MobiDB-lite"/>
    </source>
</evidence>
<dbReference type="RefSeq" id="XP_008274378.1">
    <property type="nucleotide sequence ID" value="XM_008276156.1"/>
</dbReference>
<feature type="compositionally biased region" description="Polar residues" evidence="1">
    <location>
        <begin position="1067"/>
        <end position="1091"/>
    </location>
</feature>
<keyword evidence="4" id="KW-1185">Reference proteome</keyword>
<dbReference type="GO" id="GO:0000126">
    <property type="term" value="C:transcription factor TFIIIB complex"/>
    <property type="evidence" value="ECO:0007669"/>
    <property type="project" value="TreeGrafter"/>
</dbReference>
<dbReference type="InterPro" id="IPR039467">
    <property type="entry name" value="TFIIIB_B''_Myb"/>
</dbReference>
<feature type="region of interest" description="Disordered" evidence="1">
    <location>
        <begin position="1353"/>
        <end position="1397"/>
    </location>
</feature>
<feature type="region of interest" description="Disordered" evidence="1">
    <location>
        <begin position="1"/>
        <end position="221"/>
    </location>
</feature>
<feature type="region of interest" description="Disordered" evidence="1">
    <location>
        <begin position="2045"/>
        <end position="2298"/>
    </location>
</feature>
<feature type="compositionally biased region" description="Polar residues" evidence="1">
    <location>
        <begin position="1409"/>
        <end position="1431"/>
    </location>
</feature>
<feature type="compositionally biased region" description="Polar residues" evidence="1">
    <location>
        <begin position="1884"/>
        <end position="1894"/>
    </location>
</feature>
<feature type="compositionally biased region" description="Low complexity" evidence="1">
    <location>
        <begin position="2224"/>
        <end position="2233"/>
    </location>
</feature>
<proteinExistence type="predicted"/>
<organism evidence="3">
    <name type="scientific">Stegastes partitus</name>
    <name type="common">bicolor damselfish</name>
    <dbReference type="NCBI Taxonomy" id="144197"/>
    <lineage>
        <taxon>Eukaryota</taxon>
        <taxon>Metazoa</taxon>
        <taxon>Chordata</taxon>
        <taxon>Craniata</taxon>
        <taxon>Vertebrata</taxon>
        <taxon>Euteleostomi</taxon>
        <taxon>Actinopterygii</taxon>
        <taxon>Neopterygii</taxon>
        <taxon>Teleostei</taxon>
        <taxon>Neoteleostei</taxon>
        <taxon>Acanthomorphata</taxon>
        <taxon>Ovalentaria</taxon>
        <taxon>Pomacentridae</taxon>
        <taxon>Stegastes</taxon>
    </lineage>
</organism>
<dbReference type="Gene3D" id="1.10.10.60">
    <property type="entry name" value="Homeodomain-like"/>
    <property type="match status" value="1"/>
</dbReference>
<dbReference type="Ensembl" id="ENSSPAT00000030355.1">
    <property type="protein sequence ID" value="ENSSPAP00000029870.1"/>
    <property type="gene ID" value="ENSSPAG00000022464.1"/>
</dbReference>
<feature type="region of interest" description="Disordered" evidence="1">
    <location>
        <begin position="1884"/>
        <end position="1919"/>
    </location>
</feature>
<feature type="region of interest" description="Disordered" evidence="1">
    <location>
        <begin position="1682"/>
        <end position="1856"/>
    </location>
</feature>
<evidence type="ECO:0000313" key="6">
    <source>
        <dbReference type="RefSeq" id="XP_008274379.1"/>
    </source>
</evidence>
<feature type="compositionally biased region" description="Polar residues" evidence="1">
    <location>
        <begin position="2196"/>
        <end position="2218"/>
    </location>
</feature>
<dbReference type="OrthoDB" id="272624at2759"/>
<feature type="region of interest" description="Disordered" evidence="1">
    <location>
        <begin position="1022"/>
        <end position="1111"/>
    </location>
</feature>
<dbReference type="GeneTree" id="ENSGT00390000012762"/>
<reference evidence="5 6" key="2">
    <citation type="submission" date="2025-04" db="UniProtKB">
        <authorList>
            <consortium name="RefSeq"/>
        </authorList>
    </citation>
    <scope>IDENTIFICATION</scope>
</reference>
<feature type="compositionally biased region" description="Polar residues" evidence="1">
    <location>
        <begin position="1828"/>
        <end position="1843"/>
    </location>
</feature>
<feature type="region of interest" description="Disordered" evidence="1">
    <location>
        <begin position="516"/>
        <end position="820"/>
    </location>
</feature>
<dbReference type="RefSeq" id="XP_008274379.1">
    <property type="nucleotide sequence ID" value="XM_008276157.1"/>
</dbReference>
<feature type="compositionally biased region" description="Polar residues" evidence="1">
    <location>
        <begin position="1495"/>
        <end position="1535"/>
    </location>
</feature>
<dbReference type="SMART" id="SM00717">
    <property type="entry name" value="SANT"/>
    <property type="match status" value="1"/>
</dbReference>
<feature type="compositionally biased region" description="Polar residues" evidence="1">
    <location>
        <begin position="1591"/>
        <end position="1607"/>
    </location>
</feature>
<feature type="compositionally biased region" description="Polar residues" evidence="1">
    <location>
        <begin position="121"/>
        <end position="144"/>
    </location>
</feature>
<feature type="compositionally biased region" description="Basic and acidic residues" evidence="1">
    <location>
        <begin position="1328"/>
        <end position="1339"/>
    </location>
</feature>
<protein>
    <submittedName>
        <fullName evidence="3">B double prime 1, subunit of RNA polymerase III transcription initiation factor IIIB</fullName>
    </submittedName>
    <submittedName>
        <fullName evidence="5">Transcription factor TFIIIB component B'' homolog isoform X1</fullName>
    </submittedName>
    <submittedName>
        <fullName evidence="6">Transcription factor TFIIIB component B'' homolog isoform X2</fullName>
    </submittedName>
</protein>
<feature type="compositionally biased region" description="Acidic residues" evidence="1">
    <location>
        <begin position="358"/>
        <end position="372"/>
    </location>
</feature>
<feature type="compositionally biased region" description="Polar residues" evidence="1">
    <location>
        <begin position="1029"/>
        <end position="1039"/>
    </location>
</feature>
<dbReference type="GeneID" id="103353272"/>
<dbReference type="GO" id="GO:0001156">
    <property type="term" value="F:TFIIIC-class transcription factor complex binding"/>
    <property type="evidence" value="ECO:0007669"/>
    <property type="project" value="TreeGrafter"/>
</dbReference>
<feature type="compositionally biased region" description="Polar residues" evidence="1">
    <location>
        <begin position="1378"/>
        <end position="1397"/>
    </location>
</feature>
<feature type="compositionally biased region" description="Polar residues" evidence="1">
    <location>
        <begin position="1353"/>
        <end position="1367"/>
    </location>
</feature>
<dbReference type="Proteomes" id="UP000694891">
    <property type="component" value="Unplaced"/>
</dbReference>
<evidence type="ECO:0000313" key="3">
    <source>
        <dbReference type="Ensembl" id="ENSSPAP00000029870.1"/>
    </source>
</evidence>
<evidence type="ECO:0000313" key="5">
    <source>
        <dbReference type="RefSeq" id="XP_008274378.1"/>
    </source>
</evidence>
<feature type="compositionally biased region" description="Polar residues" evidence="1">
    <location>
        <begin position="1682"/>
        <end position="1699"/>
    </location>
</feature>
<feature type="region of interest" description="Disordered" evidence="1">
    <location>
        <begin position="1409"/>
        <end position="1647"/>
    </location>
</feature>
<feature type="compositionally biased region" description="Polar residues" evidence="1">
    <location>
        <begin position="629"/>
        <end position="638"/>
    </location>
</feature>
<feature type="compositionally biased region" description="Acidic residues" evidence="1">
    <location>
        <begin position="543"/>
        <end position="572"/>
    </location>
</feature>
<dbReference type="PANTHER" id="PTHR22929:SF0">
    <property type="entry name" value="TRANSCRIPTION FACTOR TFIIIB COMPONENT B'' HOMOLOG"/>
    <property type="match status" value="1"/>
</dbReference>
<feature type="compositionally biased region" description="Basic and acidic residues" evidence="1">
    <location>
        <begin position="2131"/>
        <end position="2151"/>
    </location>
</feature>
<dbReference type="STRING" id="144197.ENSSPAP00000029870"/>
<feature type="region of interest" description="Disordered" evidence="1">
    <location>
        <begin position="980"/>
        <end position="1004"/>
    </location>
</feature>
<dbReference type="InterPro" id="IPR009057">
    <property type="entry name" value="Homeodomain-like_sf"/>
</dbReference>
<feature type="compositionally biased region" description="Polar residues" evidence="1">
    <location>
        <begin position="2091"/>
        <end position="2118"/>
    </location>
</feature>
<feature type="region of interest" description="Disordered" evidence="1">
    <location>
        <begin position="313"/>
        <end position="375"/>
    </location>
</feature>
<feature type="compositionally biased region" description="Basic residues" evidence="1">
    <location>
        <begin position="1248"/>
        <end position="1257"/>
    </location>
</feature>
<feature type="compositionally biased region" description="Polar residues" evidence="1">
    <location>
        <begin position="980"/>
        <end position="998"/>
    </location>
</feature>
<feature type="compositionally biased region" description="Polar residues" evidence="1">
    <location>
        <begin position="193"/>
        <end position="205"/>
    </location>
</feature>
<dbReference type="PANTHER" id="PTHR22929">
    <property type="entry name" value="RNA POLYMERASE III TRANSCRIPTION INITIATION FACTOR B"/>
    <property type="match status" value="1"/>
</dbReference>
<feature type="compositionally biased region" description="Polar residues" evidence="1">
    <location>
        <begin position="1142"/>
        <end position="1159"/>
    </location>
</feature>
<feature type="compositionally biased region" description="Acidic residues" evidence="1">
    <location>
        <begin position="805"/>
        <end position="816"/>
    </location>
</feature>
<name>A0A3B5B9Y7_9TELE</name>
<feature type="compositionally biased region" description="Polar residues" evidence="1">
    <location>
        <begin position="1793"/>
        <end position="1808"/>
    </location>
</feature>
<dbReference type="InterPro" id="IPR001005">
    <property type="entry name" value="SANT/Myb"/>
</dbReference>
<feature type="compositionally biased region" description="Polar residues" evidence="1">
    <location>
        <begin position="1614"/>
        <end position="1637"/>
    </location>
</feature>
<feature type="compositionally biased region" description="Basic residues" evidence="1">
    <location>
        <begin position="1040"/>
        <end position="1049"/>
    </location>
</feature>
<sequence>MFRRSRFSVRPNVGTAGRTAAAPQEAPSATQETSETPRDASESSSAAAVTDNKSEVTLPEKAPASGDGNDPNGEGTSSSAAVQRRKRFSIKPKVAPGRPATLSRTPKSPVKAVSEARVEGSGSNLDKPTTSSPPGTSAAPQGFQSPRRRRPSEETKQLKIQSKATTISPSALGPLDVPAAEDSLEQTHLPADSSKQLGNISTTQVREVPPRPPDKVPPSLPDKEAIEISEKAKTLVSSKNVLSLTQSAYSLSRLLNGPSDLQRLVKAQKLRELLRQERRKEKKLKKAKALPKEFTLDPAKMTMRDLIRYLPTSNPMTSSIEDSAPDNETVIPPSPGREASPERAQEPEVLPDTANSREDDEEEEAADEDQEEALMVPQVKVAEDGSLIIDEESLTVEVQRAKGPNPAENRDPIFERGSTTTYSSFRKGTYSKPWSSEETDMFFLAVSMVGTDFSMICQLFPHRARSEIKNKFKKEERENSWRIDKAFRERRRLDIEYFSKLLEKILEFQKSRKKLKSLAEKNSPKKRKRKTKAKKSARKLSDVEEGDEEEDENQVPDLEAEEEGEKENEDLCNEGGVPASEPKRKCKRKKDALAEEPNEKKNKTGEAGIPEDAEAALPEDHTSPDMSEKSQNVNSAKDTTIKPAKLSRGRAPKPLLPLGRKWGKKLPPSTTAKDPATEKGDECVSDGATAEQVNKDASPSSQAKSKKSASDDISSEEEDVAVKPPQPTRYGRVPKPTKPLTYPAKEEAHSSASETTAASPVGSAASSAKPKPKCPAKRRRSSKPESTPKSKKPKLVMLRASQSDFSDEDEDVEEDQLGCGSSRDGHAPIFVPANLNASQPGISEVDESMVELDILASMPDVLGISQDALCPDSSCEQAQHEAGTAEPCEHQLDLLVDVIDFLSSEHTEVAEDESYNEAAQTLLTIGNLAHIPQSAPNQTVLQDHTAVAGTSSAAVNETSRLEGQTKLNLPAQEESITPSVSAAFSQEETSQTVSTVELQGSGDMPVITTSDQMFGEQKTVCDMDPAPQSEISNISSPQTKRGRLSKVKPKPNLGQTSRIAQPKSRPETSTVRTAEESQSVAPSVSQATETLSVEEETTPKTSDCAPGLLKDSMSSTEVILTEEPSGTPKFVDQIESDAAMSDHNSSEIQSHCFSESQFEPSRDQSTRDTKSTSESTDEKLKSCVGTAEAGFNTPATSDSAVTEVEKGSHTDLVSVPKSSNKPSRVSPPEDLSEKQKEETVVPTTCQTRRGRLQKFKPKPNLPQTSRTAKSKLQTTKEPADKDSSPTPSLDLHNKTTEVEPQLTCSTSLEKQSESTDPALLNLGSTHTPAEELSTHEEKNISVGLVVQADLGATASNQTASENQQAQFEPSKEQETRGTESTSEFTNENLTSVGTTESSCNIVVTTDSTVTESQVQQGSDVDSTPVQENSGQPAIEELPVSKGRGEAASTCQLRRSRLQKPKPNLPQTSRTVRSKPQSRKDPVTLMQIVEKPPVPVSTSDSTDNTTAQVEVQPSCSSTPPEKSSHIKSTGSPSVPVQSPELGSIHKCTQELSSTEDEKTDSGCGLVSNTEASEKNVPQRRRRFPKVTPKPNLGSSTRTTKLQSDNINKLSEHCQTDNTSNVTSDKQPSDNNNAQTDQSLTEKDDKHLTSAQCSLSAGHTSIEVGPVDSDKLLDSTNIKATSSDGMALATSSDAENQSVLTESVPEYKNSEQATAKMESTKDKLSNNDPVEANPTSQEDGMLDMSSEVTETNAQQTNDPTAVSDVQLSEDASTESEQMSVLAPAASPICSDRDSSVQSTDQSELTGTSKPLSKVHHIRRGRLIKPKPNLACSSRPSQPRKIQNTMPAEAESGSCSQSVAASVDPKSVCELRPDMQESVKGVIDEFSNQSATPSDAGSSVGCYLQQQSEKDSPSDGPRASLDYVPSTQIASTPSTEGIQSYPVFSGMLPVQVPSDPDEPFFILSLTEIPVSSSGEVGNSAAEHLSYLPVTDASVQRASSVCGESLVAAGDGPLASAPAIMSAEGSPVKGPIDGKDIGPDPAAVTCSTIKNPVDPHGTTAVQPGKSPETADNDETNVASVKQKLMATGRRAKPQVKSSNSGKKQTRNTLVAESVPAQTNTTQDSEHPADSVQPKAFDEPEPHKGGGSDVDTDKETLTGGQDPHSSSRAQTKQSSGTSSWKRKPKDYPPFLSRTAPKTAEKQSSPEPVASTSHDVAPTPSWTQGKEAHSTSTTSPTPTDVGIQQMSDHRPDSSDPTPGSSKCPAEASASQESDCMESSTLEEEEPTSVSQYFLSDIFTEVEEE</sequence>
<feature type="domain" description="Myb-like" evidence="2">
    <location>
        <begin position="430"/>
        <end position="478"/>
    </location>
</feature>